<evidence type="ECO:0000313" key="1">
    <source>
        <dbReference type="EMBL" id="CAH3044398.1"/>
    </source>
</evidence>
<reference evidence="1 2" key="1">
    <citation type="submission" date="2022-05" db="EMBL/GenBank/DDBJ databases">
        <authorList>
            <consortium name="Genoscope - CEA"/>
            <person name="William W."/>
        </authorList>
    </citation>
    <scope>NUCLEOTIDE SEQUENCE [LARGE SCALE GENOMIC DNA]</scope>
</reference>
<protein>
    <submittedName>
        <fullName evidence="1">Uncharacterized protein</fullName>
    </submittedName>
</protein>
<keyword evidence="2" id="KW-1185">Reference proteome</keyword>
<gene>
    <name evidence="1" type="ORF">PLOB_00004680</name>
</gene>
<sequence>MICKLGGFITQRHSELRELEAEFLSMVCSDVEIEAVLQDISGEHLNRGSNKAQDARLDIHAQRHRSAFFDVRVCNPNAVWDLEPQQIYRIHENEKKRLYSKRVLDIEHGTFTPLVFTTTGGMGKECLMYHSRLAQLIAIKKGEQHDTIRDLLTSHISKVCRNVETEPLLQPLNNEVFNLHCVSREARLDMKGRGFWTPGVTAFFDVRVTHVNSRSNQGKYTATIFREQENEKKRKYNQRVMDLS</sequence>
<dbReference type="EMBL" id="CALNXK010000012">
    <property type="protein sequence ID" value="CAH3044398.1"/>
    <property type="molecule type" value="Genomic_DNA"/>
</dbReference>
<proteinExistence type="predicted"/>
<evidence type="ECO:0000313" key="2">
    <source>
        <dbReference type="Proteomes" id="UP001159405"/>
    </source>
</evidence>
<comment type="caution">
    <text evidence="1">The sequence shown here is derived from an EMBL/GenBank/DDBJ whole genome shotgun (WGS) entry which is preliminary data.</text>
</comment>
<name>A0ABN8NC94_9CNID</name>
<dbReference type="Proteomes" id="UP001159405">
    <property type="component" value="Unassembled WGS sequence"/>
</dbReference>
<accession>A0ABN8NC94</accession>
<organism evidence="1 2">
    <name type="scientific">Porites lobata</name>
    <dbReference type="NCBI Taxonomy" id="104759"/>
    <lineage>
        <taxon>Eukaryota</taxon>
        <taxon>Metazoa</taxon>
        <taxon>Cnidaria</taxon>
        <taxon>Anthozoa</taxon>
        <taxon>Hexacorallia</taxon>
        <taxon>Scleractinia</taxon>
        <taxon>Fungiina</taxon>
        <taxon>Poritidae</taxon>
        <taxon>Porites</taxon>
    </lineage>
</organism>